<reference evidence="1" key="1">
    <citation type="submission" date="2014-08" db="EMBL/GenBank/DDBJ databases">
        <authorList>
            <person name="Sharma Rahul"/>
            <person name="Thines Marco"/>
        </authorList>
    </citation>
    <scope>NUCLEOTIDE SEQUENCE</scope>
</reference>
<organism evidence="1">
    <name type="scientific">Phaffia rhodozyma</name>
    <name type="common">Yeast</name>
    <name type="synonym">Xanthophyllomyces dendrorhous</name>
    <dbReference type="NCBI Taxonomy" id="264483"/>
    <lineage>
        <taxon>Eukaryota</taxon>
        <taxon>Fungi</taxon>
        <taxon>Dikarya</taxon>
        <taxon>Basidiomycota</taxon>
        <taxon>Agaricomycotina</taxon>
        <taxon>Tremellomycetes</taxon>
        <taxon>Cystofilobasidiales</taxon>
        <taxon>Mrakiaceae</taxon>
        <taxon>Phaffia</taxon>
    </lineage>
</organism>
<sequence length="360" mass="39955">MSVLRRAVASSSSSVTQSVLSARRQICLTASLSAKKAKSGRVNINSTPSIQELDQLAEEESRPPAEHDANPNSFFNLGRDIIFLRGATTFFRNTRSTMLRDLANQIQTPAETREFFEYLKIWRLNGGQIDWDLAQLVIERSMASSSPYPVLYALMNPTSFGLHISSPSRPAYIVPTYESTPPSAQETSEILKKIREEVSTRGDILLFDRRKPHFTTLSTPTPMAKVPASIEPVGSIPVPAFFRDFVRLLFVGSEEAGRSRDLTKEEVAWVAEQTDRHLPLDPVITSLLLNHYSHLPDNSGQAAYGNLQSRLSAVVPETFAQQELTAEEKSVVRDQLEASAFPLKWAGEVLLPLAQTQAEA</sequence>
<dbReference type="EMBL" id="LN483157">
    <property type="protein sequence ID" value="CED83542.1"/>
    <property type="molecule type" value="Genomic_DNA"/>
</dbReference>
<proteinExistence type="predicted"/>
<dbReference type="AlphaFoldDB" id="A0A0F7SNA5"/>
<protein>
    <submittedName>
        <fullName evidence="1">Uncharacterized protein</fullName>
    </submittedName>
</protein>
<name>A0A0F7SNA5_PHARH</name>
<accession>A0A0F7SNA5</accession>
<evidence type="ECO:0000313" key="1">
    <source>
        <dbReference type="EMBL" id="CED83542.1"/>
    </source>
</evidence>